<dbReference type="EMBL" id="RDOJ01000002">
    <property type="protein sequence ID" value="RLZ12322.1"/>
    <property type="molecule type" value="Genomic_DNA"/>
</dbReference>
<sequence>MKIIGPFRQLLTLANLPLKGALKDEQLEIIAEGGILIENDSILEIDTFENLKSNYSDAEIQFIETDQVVLPGFVDSHTHICFGGNRAKDFGMRLNGKTYLEIAESGGGIWSTVTQTRAKTADELKDITLDRAEILAKKGTTTAEVKSGYALSVDGEITMLEGINLANQECEIDLIPTFLGAHMKAKDFEGSNQEYLEVLVNEVFPIIKEKELTNRVDIFVEQSAFSVEEGDYFLNEAKKQGFEITVHADQFTPGGSKLAIKYNALSADHLEFSGEKEIHELAFSDVVATVLPGASIGLGMQYSPARKLLDAGCCVSIASDWNPGSAPMGDLLTQASILATFEKLSMAEVLAAVTFRAAKALNLSDRGILTKGKKADFISFPTSSFQNIIYYQGQMQPCNVWKNGNLIHSI</sequence>
<dbReference type="GO" id="GO:0019556">
    <property type="term" value="P:L-histidine catabolic process to glutamate and formamide"/>
    <property type="evidence" value="ECO:0007669"/>
    <property type="project" value="UniProtKB-UniRule"/>
</dbReference>
<evidence type="ECO:0000256" key="5">
    <source>
        <dbReference type="ARBA" id="ARBA00022808"/>
    </source>
</evidence>
<keyword evidence="11" id="KW-1185">Reference proteome</keyword>
<evidence type="ECO:0000313" key="11">
    <source>
        <dbReference type="Proteomes" id="UP000275348"/>
    </source>
</evidence>
<keyword evidence="6" id="KW-0862">Zinc</keyword>
<dbReference type="GO" id="GO:0046872">
    <property type="term" value="F:metal ion binding"/>
    <property type="evidence" value="ECO:0007669"/>
    <property type="project" value="UniProtKB-KW"/>
</dbReference>
<dbReference type="InterPro" id="IPR006680">
    <property type="entry name" value="Amidohydro-rel"/>
</dbReference>
<gene>
    <name evidence="10" type="ORF">EAH69_02065</name>
</gene>
<keyword evidence="4 10" id="KW-0378">Hydrolase</keyword>
<dbReference type="Proteomes" id="UP000275348">
    <property type="component" value="Unassembled WGS sequence"/>
</dbReference>
<accession>A0A3L9MHK3</accession>
<comment type="caution">
    <text evidence="10">The sequence shown here is derived from an EMBL/GenBank/DDBJ whole genome shotgun (WGS) entry which is preliminary data.</text>
</comment>
<dbReference type="InterPro" id="IPR032466">
    <property type="entry name" value="Metal_Hydrolase"/>
</dbReference>
<dbReference type="GO" id="GO:0005737">
    <property type="term" value="C:cytoplasm"/>
    <property type="evidence" value="ECO:0007669"/>
    <property type="project" value="UniProtKB-UniRule"/>
</dbReference>
<evidence type="ECO:0000256" key="8">
    <source>
        <dbReference type="NCBIfam" id="TIGR01224"/>
    </source>
</evidence>
<keyword evidence="3" id="KW-0479">Metal-binding</keyword>
<keyword evidence="5" id="KW-0369">Histidine metabolism</keyword>
<dbReference type="EC" id="3.5.2.7" evidence="2 8"/>
<evidence type="ECO:0000256" key="7">
    <source>
        <dbReference type="ARBA" id="ARBA00023004"/>
    </source>
</evidence>
<dbReference type="PANTHER" id="PTHR42752">
    <property type="entry name" value="IMIDAZOLONEPROPIONASE"/>
    <property type="match status" value="1"/>
</dbReference>
<proteinExistence type="predicted"/>
<evidence type="ECO:0000259" key="9">
    <source>
        <dbReference type="Pfam" id="PF01979"/>
    </source>
</evidence>
<dbReference type="Gene3D" id="3.20.20.140">
    <property type="entry name" value="Metal-dependent hydrolases"/>
    <property type="match status" value="1"/>
</dbReference>
<evidence type="ECO:0000256" key="2">
    <source>
        <dbReference type="ARBA" id="ARBA00012864"/>
    </source>
</evidence>
<dbReference type="GO" id="GO:0050480">
    <property type="term" value="F:imidazolonepropionase activity"/>
    <property type="evidence" value="ECO:0007669"/>
    <property type="project" value="UniProtKB-UniRule"/>
</dbReference>
<evidence type="ECO:0000256" key="4">
    <source>
        <dbReference type="ARBA" id="ARBA00022801"/>
    </source>
</evidence>
<feature type="domain" description="Amidohydrolase-related" evidence="9">
    <location>
        <begin position="68"/>
        <end position="406"/>
    </location>
</feature>
<dbReference type="SUPFAM" id="SSF51338">
    <property type="entry name" value="Composite domain of metallo-dependent hydrolases"/>
    <property type="match status" value="2"/>
</dbReference>
<dbReference type="RefSeq" id="WP_121933534.1">
    <property type="nucleotide sequence ID" value="NZ_RDOJ01000002.1"/>
</dbReference>
<dbReference type="NCBIfam" id="TIGR01224">
    <property type="entry name" value="hutI"/>
    <property type="match status" value="1"/>
</dbReference>
<evidence type="ECO:0000313" key="10">
    <source>
        <dbReference type="EMBL" id="RLZ12322.1"/>
    </source>
</evidence>
<dbReference type="PANTHER" id="PTHR42752:SF1">
    <property type="entry name" value="IMIDAZOLONEPROPIONASE-RELATED"/>
    <property type="match status" value="1"/>
</dbReference>
<evidence type="ECO:0000256" key="3">
    <source>
        <dbReference type="ARBA" id="ARBA00022723"/>
    </source>
</evidence>
<dbReference type="Gene3D" id="2.30.40.10">
    <property type="entry name" value="Urease, subunit C, domain 1"/>
    <property type="match status" value="1"/>
</dbReference>
<organism evidence="10 11">
    <name type="scientific">Faecalibacter macacae</name>
    <dbReference type="NCBI Taxonomy" id="1859289"/>
    <lineage>
        <taxon>Bacteria</taxon>
        <taxon>Pseudomonadati</taxon>
        <taxon>Bacteroidota</taxon>
        <taxon>Flavobacteriia</taxon>
        <taxon>Flavobacteriales</taxon>
        <taxon>Weeksellaceae</taxon>
        <taxon>Faecalibacter</taxon>
    </lineage>
</organism>
<protein>
    <recommendedName>
        <fullName evidence="2 8">Imidazolonepropionase</fullName>
        <ecNumber evidence="2 8">3.5.2.7</ecNumber>
    </recommendedName>
</protein>
<evidence type="ECO:0000256" key="1">
    <source>
        <dbReference type="ARBA" id="ARBA00005023"/>
    </source>
</evidence>
<comment type="pathway">
    <text evidence="1">Amino-acid degradation.</text>
</comment>
<evidence type="ECO:0000256" key="6">
    <source>
        <dbReference type="ARBA" id="ARBA00022833"/>
    </source>
</evidence>
<dbReference type="AlphaFoldDB" id="A0A3L9MHK3"/>
<name>A0A3L9MHK3_9FLAO</name>
<dbReference type="InterPro" id="IPR011059">
    <property type="entry name" value="Metal-dep_hydrolase_composite"/>
</dbReference>
<dbReference type="OrthoDB" id="9776455at2"/>
<dbReference type="SUPFAM" id="SSF51556">
    <property type="entry name" value="Metallo-dependent hydrolases"/>
    <property type="match status" value="1"/>
</dbReference>
<dbReference type="Pfam" id="PF01979">
    <property type="entry name" value="Amidohydro_1"/>
    <property type="match status" value="1"/>
</dbReference>
<dbReference type="InterPro" id="IPR005920">
    <property type="entry name" value="HutI"/>
</dbReference>
<keyword evidence="7" id="KW-0408">Iron</keyword>
<reference evidence="10 11" key="1">
    <citation type="submission" date="2018-10" db="EMBL/GenBank/DDBJ databases">
        <authorList>
            <person name="Chen X."/>
        </authorList>
    </citation>
    <scope>NUCLEOTIDE SEQUENCE [LARGE SCALE GENOMIC DNA]</scope>
    <source>
        <strain evidence="10 11">YIM 102668</strain>
    </source>
</reference>